<reference evidence="2 3" key="1">
    <citation type="submission" date="2024-01" db="EMBL/GenBank/DDBJ databases">
        <title>Genome assemblies of Stephania.</title>
        <authorList>
            <person name="Yang L."/>
        </authorList>
    </citation>
    <scope>NUCLEOTIDE SEQUENCE [LARGE SCALE GENOMIC DNA]</scope>
    <source>
        <strain evidence="2">JXDWG</strain>
        <tissue evidence="2">Leaf</tissue>
    </source>
</reference>
<evidence type="ECO:0000313" key="3">
    <source>
        <dbReference type="Proteomes" id="UP001419268"/>
    </source>
</evidence>
<accession>A0AAP0E114</accession>
<feature type="compositionally biased region" description="Basic and acidic residues" evidence="1">
    <location>
        <begin position="136"/>
        <end position="151"/>
    </location>
</feature>
<dbReference type="AlphaFoldDB" id="A0AAP0E114"/>
<gene>
    <name evidence="2" type="ORF">Scep_029636</name>
</gene>
<proteinExistence type="predicted"/>
<evidence type="ECO:0000313" key="2">
    <source>
        <dbReference type="EMBL" id="KAK9083165.1"/>
    </source>
</evidence>
<name>A0AAP0E114_9MAGN</name>
<feature type="compositionally biased region" description="Polar residues" evidence="1">
    <location>
        <begin position="46"/>
        <end position="65"/>
    </location>
</feature>
<evidence type="ECO:0000256" key="1">
    <source>
        <dbReference type="SAM" id="MobiDB-lite"/>
    </source>
</evidence>
<keyword evidence="3" id="KW-1185">Reference proteome</keyword>
<organism evidence="2 3">
    <name type="scientific">Stephania cephalantha</name>
    <dbReference type="NCBI Taxonomy" id="152367"/>
    <lineage>
        <taxon>Eukaryota</taxon>
        <taxon>Viridiplantae</taxon>
        <taxon>Streptophyta</taxon>
        <taxon>Embryophyta</taxon>
        <taxon>Tracheophyta</taxon>
        <taxon>Spermatophyta</taxon>
        <taxon>Magnoliopsida</taxon>
        <taxon>Ranunculales</taxon>
        <taxon>Menispermaceae</taxon>
        <taxon>Menispermoideae</taxon>
        <taxon>Cissampelideae</taxon>
        <taxon>Stephania</taxon>
    </lineage>
</organism>
<sequence length="202" mass="21069">MMTSECTCSFNNGRKPCFPFNGHDHIVPATPTPPRTSWLSQTMLQSLRSDGPPETTTPSGCNHANNGGKPCPPLPAPLDTRKFAVHHATVPSVIASSQTGFQDLRGPPVSSGPSGCNYSNNGGKPCPIPLGSKKNAGPEDHIHEAPNEPHKSSFNQILIESLRSNGPSVPPSGPSGCTYTPGDPGMPCPPLGSKNFAGVVNL</sequence>
<feature type="region of interest" description="Disordered" evidence="1">
    <location>
        <begin position="127"/>
        <end position="151"/>
    </location>
</feature>
<comment type="caution">
    <text evidence="2">The sequence shown here is derived from an EMBL/GenBank/DDBJ whole genome shotgun (WGS) entry which is preliminary data.</text>
</comment>
<dbReference type="Proteomes" id="UP001419268">
    <property type="component" value="Unassembled WGS sequence"/>
</dbReference>
<protein>
    <submittedName>
        <fullName evidence="2">Uncharacterized protein</fullName>
    </submittedName>
</protein>
<dbReference type="EMBL" id="JBBNAG010000013">
    <property type="protein sequence ID" value="KAK9083165.1"/>
    <property type="molecule type" value="Genomic_DNA"/>
</dbReference>
<feature type="region of interest" description="Disordered" evidence="1">
    <location>
        <begin position="46"/>
        <end position="70"/>
    </location>
</feature>